<dbReference type="EnsemblPlants" id="AET6Gv20144900.2">
    <property type="protein sequence ID" value="AET6Gv20144900.2"/>
    <property type="gene ID" value="AET6Gv20144900"/>
</dbReference>
<dbReference type="InterPro" id="IPR056594">
    <property type="entry name" value="AT5G49610-like_b-prop"/>
</dbReference>
<dbReference type="Gramene" id="AET6Gv20144900.2">
    <property type="protein sequence ID" value="AET6Gv20144900.2"/>
    <property type="gene ID" value="AET6Gv20144900"/>
</dbReference>
<evidence type="ECO:0000259" key="3">
    <source>
        <dbReference type="Pfam" id="PF23635"/>
    </source>
</evidence>
<accession>A0A453MY62</accession>
<feature type="region of interest" description="Disordered" evidence="1">
    <location>
        <begin position="1"/>
        <end position="28"/>
    </location>
</feature>
<dbReference type="PANTHER" id="PTHR32133">
    <property type="entry name" value="OS07G0120400 PROTEIN"/>
    <property type="match status" value="1"/>
</dbReference>
<dbReference type="AlphaFoldDB" id="A0A453MY62"/>
<proteinExistence type="predicted"/>
<dbReference type="SUPFAM" id="SSF81383">
    <property type="entry name" value="F-box domain"/>
    <property type="match status" value="1"/>
</dbReference>
<sequence>STTSHPLGDDEMAASFRRRLRPTSAPPLDGDDLLDEILLRLSPDPSSLPRAAAVCTRWRCLVSDPGFARRFRLRHRRSPPILGCFVTEFAPTIVSFVPTLEAPNRVPAMALQLGLDYGIGNSRLLSCRHGLLLMLLSSCEILVWEPFTGDKHLLAIPPRFVGDERQITGAVLRAPGVIHPFLVVLLGIDKQDCKQAIACVYSSETGEWGSFISTLLSDEEADCLMFMRTPDVLVGDSLFWLVDLDQSSLPILEFDLHRQTLTVIPVPPVDTEGRGGFMLMRAEGGGLGFLFQSGCNVQLWKRKIDSDGDASWVLGRTFELDKILSLNLTEKESTVILSLAVQ</sequence>
<feature type="domain" description="F-box protein AT5G49610-like beta-propeller" evidence="3">
    <location>
        <begin position="124"/>
        <end position="325"/>
    </location>
</feature>
<dbReference type="PANTHER" id="PTHR32133:SF320">
    <property type="entry name" value="F-BOX DOMAIN-CONTAINING PROTEIN"/>
    <property type="match status" value="1"/>
</dbReference>
<evidence type="ECO:0000313" key="5">
    <source>
        <dbReference type="Proteomes" id="UP000015105"/>
    </source>
</evidence>
<evidence type="ECO:0000259" key="2">
    <source>
        <dbReference type="Pfam" id="PF12937"/>
    </source>
</evidence>
<evidence type="ECO:0008006" key="6">
    <source>
        <dbReference type="Google" id="ProtNLM"/>
    </source>
</evidence>
<dbReference type="Pfam" id="PF23635">
    <property type="entry name" value="Beta-prop_AT5G49610-like"/>
    <property type="match status" value="1"/>
</dbReference>
<reference evidence="5" key="1">
    <citation type="journal article" date="2014" name="Science">
        <title>Ancient hybridizations among the ancestral genomes of bread wheat.</title>
        <authorList>
            <consortium name="International Wheat Genome Sequencing Consortium,"/>
            <person name="Marcussen T."/>
            <person name="Sandve S.R."/>
            <person name="Heier L."/>
            <person name="Spannagl M."/>
            <person name="Pfeifer M."/>
            <person name="Jakobsen K.S."/>
            <person name="Wulff B.B."/>
            <person name="Steuernagel B."/>
            <person name="Mayer K.F."/>
            <person name="Olsen O.A."/>
        </authorList>
    </citation>
    <scope>NUCLEOTIDE SEQUENCE [LARGE SCALE GENOMIC DNA]</scope>
    <source>
        <strain evidence="5">cv. AL8/78</strain>
    </source>
</reference>
<keyword evidence="5" id="KW-1185">Reference proteome</keyword>
<protein>
    <recommendedName>
        <fullName evidence="6">F-box domain-containing protein</fullName>
    </recommendedName>
</protein>
<organism evidence="4 5">
    <name type="scientific">Aegilops tauschii subsp. strangulata</name>
    <name type="common">Goatgrass</name>
    <dbReference type="NCBI Taxonomy" id="200361"/>
    <lineage>
        <taxon>Eukaryota</taxon>
        <taxon>Viridiplantae</taxon>
        <taxon>Streptophyta</taxon>
        <taxon>Embryophyta</taxon>
        <taxon>Tracheophyta</taxon>
        <taxon>Spermatophyta</taxon>
        <taxon>Magnoliopsida</taxon>
        <taxon>Liliopsida</taxon>
        <taxon>Poales</taxon>
        <taxon>Poaceae</taxon>
        <taxon>BOP clade</taxon>
        <taxon>Pooideae</taxon>
        <taxon>Triticodae</taxon>
        <taxon>Triticeae</taxon>
        <taxon>Triticinae</taxon>
        <taxon>Aegilops</taxon>
    </lineage>
</organism>
<reference evidence="4" key="4">
    <citation type="submission" date="2019-03" db="UniProtKB">
        <authorList>
            <consortium name="EnsemblPlants"/>
        </authorList>
    </citation>
    <scope>IDENTIFICATION</scope>
</reference>
<dbReference type="Proteomes" id="UP000015105">
    <property type="component" value="Chromosome 6D"/>
</dbReference>
<dbReference type="InterPro" id="IPR036047">
    <property type="entry name" value="F-box-like_dom_sf"/>
</dbReference>
<name>A0A453MY62_AEGTS</name>
<dbReference type="Gramene" id="AET6Gv20144900.1">
    <property type="protein sequence ID" value="AET6Gv20144900.1"/>
    <property type="gene ID" value="AET6Gv20144900"/>
</dbReference>
<dbReference type="STRING" id="200361.A0A453MY62"/>
<evidence type="ECO:0000313" key="4">
    <source>
        <dbReference type="EnsemblPlants" id="AET6Gv20144900.2"/>
    </source>
</evidence>
<dbReference type="InterPro" id="IPR001810">
    <property type="entry name" value="F-box_dom"/>
</dbReference>
<dbReference type="Pfam" id="PF12937">
    <property type="entry name" value="F-box-like"/>
    <property type="match status" value="1"/>
</dbReference>
<reference evidence="4" key="5">
    <citation type="journal article" date="2021" name="G3 (Bethesda)">
        <title>Aegilops tauschii genome assembly Aet v5.0 features greater sequence contiguity and improved annotation.</title>
        <authorList>
            <person name="Wang L."/>
            <person name="Zhu T."/>
            <person name="Rodriguez J.C."/>
            <person name="Deal K.R."/>
            <person name="Dubcovsky J."/>
            <person name="McGuire P.E."/>
            <person name="Lux T."/>
            <person name="Spannagl M."/>
            <person name="Mayer K.F.X."/>
            <person name="Baldrich P."/>
            <person name="Meyers B.C."/>
            <person name="Huo N."/>
            <person name="Gu Y.Q."/>
            <person name="Zhou H."/>
            <person name="Devos K.M."/>
            <person name="Bennetzen J.L."/>
            <person name="Unver T."/>
            <person name="Budak H."/>
            <person name="Gulick P.J."/>
            <person name="Galiba G."/>
            <person name="Kalapos B."/>
            <person name="Nelson D.R."/>
            <person name="Li P."/>
            <person name="You F.M."/>
            <person name="Luo M.C."/>
            <person name="Dvorak J."/>
        </authorList>
    </citation>
    <scope>NUCLEOTIDE SEQUENCE [LARGE SCALE GENOMIC DNA]</scope>
    <source>
        <strain evidence="4">cv. AL8/78</strain>
    </source>
</reference>
<reference evidence="5" key="2">
    <citation type="journal article" date="2017" name="Nat. Plants">
        <title>The Aegilops tauschii genome reveals multiple impacts of transposons.</title>
        <authorList>
            <person name="Zhao G."/>
            <person name="Zou C."/>
            <person name="Li K."/>
            <person name="Wang K."/>
            <person name="Li T."/>
            <person name="Gao L."/>
            <person name="Zhang X."/>
            <person name="Wang H."/>
            <person name="Yang Z."/>
            <person name="Liu X."/>
            <person name="Jiang W."/>
            <person name="Mao L."/>
            <person name="Kong X."/>
            <person name="Jiao Y."/>
            <person name="Jia J."/>
        </authorList>
    </citation>
    <scope>NUCLEOTIDE SEQUENCE [LARGE SCALE GENOMIC DNA]</scope>
    <source>
        <strain evidence="5">cv. AL8/78</strain>
    </source>
</reference>
<feature type="domain" description="F-box" evidence="2">
    <location>
        <begin position="32"/>
        <end position="73"/>
    </location>
</feature>
<reference evidence="4" key="3">
    <citation type="journal article" date="2017" name="Nature">
        <title>Genome sequence of the progenitor of the wheat D genome Aegilops tauschii.</title>
        <authorList>
            <person name="Luo M.C."/>
            <person name="Gu Y.Q."/>
            <person name="Puiu D."/>
            <person name="Wang H."/>
            <person name="Twardziok S.O."/>
            <person name="Deal K.R."/>
            <person name="Huo N."/>
            <person name="Zhu T."/>
            <person name="Wang L."/>
            <person name="Wang Y."/>
            <person name="McGuire P.E."/>
            <person name="Liu S."/>
            <person name="Long H."/>
            <person name="Ramasamy R.K."/>
            <person name="Rodriguez J.C."/>
            <person name="Van S.L."/>
            <person name="Yuan L."/>
            <person name="Wang Z."/>
            <person name="Xia Z."/>
            <person name="Xiao L."/>
            <person name="Anderson O.D."/>
            <person name="Ouyang S."/>
            <person name="Liang Y."/>
            <person name="Zimin A.V."/>
            <person name="Pertea G."/>
            <person name="Qi P."/>
            <person name="Bennetzen J.L."/>
            <person name="Dai X."/>
            <person name="Dawson M.W."/>
            <person name="Muller H.G."/>
            <person name="Kugler K."/>
            <person name="Rivarola-Duarte L."/>
            <person name="Spannagl M."/>
            <person name="Mayer K.F.X."/>
            <person name="Lu F.H."/>
            <person name="Bevan M.W."/>
            <person name="Leroy P."/>
            <person name="Li P."/>
            <person name="You F.M."/>
            <person name="Sun Q."/>
            <person name="Liu Z."/>
            <person name="Lyons E."/>
            <person name="Wicker T."/>
            <person name="Salzberg S.L."/>
            <person name="Devos K.M."/>
            <person name="Dvorak J."/>
        </authorList>
    </citation>
    <scope>NUCLEOTIDE SEQUENCE [LARGE SCALE GENOMIC DNA]</scope>
    <source>
        <strain evidence="4">cv. AL8/78</strain>
    </source>
</reference>
<evidence type="ECO:0000256" key="1">
    <source>
        <dbReference type="SAM" id="MobiDB-lite"/>
    </source>
</evidence>
<dbReference type="Gene3D" id="1.20.1280.50">
    <property type="match status" value="1"/>
</dbReference>
<dbReference type="EnsemblPlants" id="AET6Gv20144900.1">
    <property type="protein sequence ID" value="AET6Gv20144900.1"/>
    <property type="gene ID" value="AET6Gv20144900"/>
</dbReference>